<protein>
    <submittedName>
        <fullName evidence="2">Uncharacterized protein</fullName>
    </submittedName>
</protein>
<sequence length="120" mass="13131">MDLMTASIALAIIGIIFSISIYARRTKTNINPSEPKAICGTPLVYSGQLSIRPEILAADAEFESQGYAAIKHHDIENAWTLMVCRGNICFSHGGTYNSKDDALKAGLEWKSNMEINAPQE</sequence>
<reference evidence="2 5" key="1">
    <citation type="submission" date="2021-07" db="EMBL/GenBank/DDBJ databases">
        <title>Whole genome sequencing of carbapenem-resistant Pseudomonas spp. isolated in Japan.</title>
        <authorList>
            <person name="Suzuki M."/>
            <person name="Maehana S."/>
            <person name="Kitasato H."/>
        </authorList>
    </citation>
    <scope>NUCLEOTIDE SEQUENCE</scope>
    <source>
        <strain evidence="2">KAM435</strain>
        <strain evidence="3 5">KAM436</strain>
    </source>
</reference>
<comment type="caution">
    <text evidence="2">The sequence shown here is derived from an EMBL/GenBank/DDBJ whole genome shotgun (WGS) entry which is preliminary data.</text>
</comment>
<dbReference type="EMBL" id="BPMS01000011">
    <property type="protein sequence ID" value="GIZ89411.1"/>
    <property type="molecule type" value="Genomic_DNA"/>
</dbReference>
<evidence type="ECO:0000313" key="4">
    <source>
        <dbReference type="Proteomes" id="UP000887212"/>
    </source>
</evidence>
<gene>
    <name evidence="2" type="ORF">KAM435_27380</name>
    <name evidence="3" type="ORF">KAM436_29050</name>
</gene>
<keyword evidence="1" id="KW-0472">Membrane</keyword>
<name>A0AA37CHG3_AQUAC</name>
<dbReference type="AlphaFoldDB" id="A0AA37CHG3"/>
<keyword evidence="1" id="KW-1133">Transmembrane helix</keyword>
<dbReference type="Proteomes" id="UP000887212">
    <property type="component" value="Unassembled WGS sequence"/>
</dbReference>
<accession>A0AA37CHG3</accession>
<evidence type="ECO:0000313" key="3">
    <source>
        <dbReference type="EMBL" id="GIZ93937.1"/>
    </source>
</evidence>
<dbReference type="RefSeq" id="WP_203788706.1">
    <property type="nucleotide sequence ID" value="NZ_AP024354.1"/>
</dbReference>
<keyword evidence="1" id="KW-0812">Transmembrane</keyword>
<dbReference type="EMBL" id="BPMT01000011">
    <property type="protein sequence ID" value="GIZ93937.1"/>
    <property type="molecule type" value="Genomic_DNA"/>
</dbReference>
<feature type="transmembrane region" description="Helical" evidence="1">
    <location>
        <begin position="6"/>
        <end position="23"/>
    </location>
</feature>
<proteinExistence type="predicted"/>
<organism evidence="2 4">
    <name type="scientific">Aquipseudomonas alcaligenes</name>
    <name type="common">Pseudomonas alcaligenes</name>
    <dbReference type="NCBI Taxonomy" id="43263"/>
    <lineage>
        <taxon>Bacteria</taxon>
        <taxon>Pseudomonadati</taxon>
        <taxon>Pseudomonadota</taxon>
        <taxon>Gammaproteobacteria</taxon>
        <taxon>Pseudomonadales</taxon>
        <taxon>Pseudomonadaceae</taxon>
        <taxon>Aquipseudomonas</taxon>
    </lineage>
</organism>
<evidence type="ECO:0000313" key="5">
    <source>
        <dbReference type="Proteomes" id="UP000887228"/>
    </source>
</evidence>
<evidence type="ECO:0000256" key="1">
    <source>
        <dbReference type="SAM" id="Phobius"/>
    </source>
</evidence>
<evidence type="ECO:0000313" key="2">
    <source>
        <dbReference type="EMBL" id="GIZ89411.1"/>
    </source>
</evidence>
<dbReference type="Proteomes" id="UP000887228">
    <property type="component" value="Unassembled WGS sequence"/>
</dbReference>